<keyword evidence="1" id="KW-0732">Signal</keyword>
<sequence length="454" mass="49457">MKTGKLFKVAAVTLAACMALAGCGGGSSASDDNTIKVMYYKTDSFTQFDTLMKKVKAKIEKENPGKTVELQPVTASDTDYKTKLALAQRSPETAPDVFYEDSSQIRADADAGYLLNLDEYLNKWDDWNNEFTAAAKKVGQGKDGTYAVPLSTDTRVIWYNKHVFEKAGIETPWQPESWQDILDAAAKIKANVPDAVPFNMFAGTAIAEGSVMQSFYELLFGTKLGDDALVDSSTDKWVIGSQGMKDSLNFIKTLYDKGYAPTAAQALDANLGSTIANEWLPQDKIGGTVDGSWMPSTWMKGGSYEWPDYENVIGAALFPTQKGGDPGYVSMSGGWTLAVGSKTKNAQLAFDFVKEATSKDNSLDYVKKMSLTAVRNDVAEDKGYLASTPYTKTTTEAVKYTHFRPSTTEYTKVSAEIQKAMESVITGQASVNEAAKTYDEAVTNIVGEENVIKK</sequence>
<dbReference type="InterPro" id="IPR050490">
    <property type="entry name" value="Bact_solute-bd_prot1"/>
</dbReference>
<dbReference type="SUPFAM" id="SSF53850">
    <property type="entry name" value="Periplasmic binding protein-like II"/>
    <property type="match status" value="1"/>
</dbReference>
<feature type="chain" id="PRO_5039180945" evidence="1">
    <location>
        <begin position="22"/>
        <end position="454"/>
    </location>
</feature>
<dbReference type="PANTHER" id="PTHR43649">
    <property type="entry name" value="ARABINOSE-BINDING PROTEIN-RELATED"/>
    <property type="match status" value="1"/>
</dbReference>
<feature type="signal peptide" evidence="1">
    <location>
        <begin position="1"/>
        <end position="21"/>
    </location>
</feature>
<dbReference type="RefSeq" id="WP_163197966.1">
    <property type="nucleotide sequence ID" value="NZ_WHZV01000013.1"/>
</dbReference>
<dbReference type="PROSITE" id="PS51257">
    <property type="entry name" value="PROKAR_LIPOPROTEIN"/>
    <property type="match status" value="1"/>
</dbReference>
<evidence type="ECO:0000256" key="1">
    <source>
        <dbReference type="SAM" id="SignalP"/>
    </source>
</evidence>
<gene>
    <name evidence="2" type="ORF">GFD21_10665</name>
</gene>
<dbReference type="AlphaFoldDB" id="A0A6L9SUB9"/>
<dbReference type="Proteomes" id="UP000483293">
    <property type="component" value="Unassembled WGS sequence"/>
</dbReference>
<dbReference type="EMBL" id="WHZV01000013">
    <property type="protein sequence ID" value="NEG56207.1"/>
    <property type="molecule type" value="Genomic_DNA"/>
</dbReference>
<protein>
    <submittedName>
        <fullName evidence="2">Extracellular solute-binding protein</fullName>
    </submittedName>
</protein>
<reference evidence="2 3" key="1">
    <citation type="submission" date="2019-10" db="EMBL/GenBank/DDBJ databases">
        <title>Bifidobacterium from non-human primates.</title>
        <authorList>
            <person name="Modesto M."/>
        </authorList>
    </citation>
    <scope>NUCLEOTIDE SEQUENCE [LARGE SCALE GENOMIC DNA]</scope>
    <source>
        <strain evidence="2 3">SMA15</strain>
    </source>
</reference>
<dbReference type="PANTHER" id="PTHR43649:SF14">
    <property type="entry name" value="BLR3389 PROTEIN"/>
    <property type="match status" value="1"/>
</dbReference>
<keyword evidence="3" id="KW-1185">Reference proteome</keyword>
<dbReference type="Gene3D" id="3.40.190.10">
    <property type="entry name" value="Periplasmic binding protein-like II"/>
    <property type="match status" value="2"/>
</dbReference>
<comment type="caution">
    <text evidence="2">The sequence shown here is derived from an EMBL/GenBank/DDBJ whole genome shotgun (WGS) entry which is preliminary data.</text>
</comment>
<accession>A0A6L9SUB9</accession>
<organism evidence="2 3">
    <name type="scientific">Bifidobacterium platyrrhinorum</name>
    <dbReference type="NCBI Taxonomy" id="2661628"/>
    <lineage>
        <taxon>Bacteria</taxon>
        <taxon>Bacillati</taxon>
        <taxon>Actinomycetota</taxon>
        <taxon>Actinomycetes</taxon>
        <taxon>Bifidobacteriales</taxon>
        <taxon>Bifidobacteriaceae</taxon>
        <taxon>Bifidobacterium</taxon>
    </lineage>
</organism>
<proteinExistence type="predicted"/>
<name>A0A6L9SUB9_9BIFI</name>
<dbReference type="Pfam" id="PF01547">
    <property type="entry name" value="SBP_bac_1"/>
    <property type="match status" value="1"/>
</dbReference>
<evidence type="ECO:0000313" key="2">
    <source>
        <dbReference type="EMBL" id="NEG56207.1"/>
    </source>
</evidence>
<dbReference type="InterPro" id="IPR006059">
    <property type="entry name" value="SBP"/>
</dbReference>
<evidence type="ECO:0000313" key="3">
    <source>
        <dbReference type="Proteomes" id="UP000483293"/>
    </source>
</evidence>